<proteinExistence type="predicted"/>
<keyword evidence="9" id="KW-1185">Reference proteome</keyword>
<dbReference type="EMBL" id="FQVA01000001">
    <property type="protein sequence ID" value="SHF35622.1"/>
    <property type="molecule type" value="Genomic_DNA"/>
</dbReference>
<feature type="domain" description="Citrate transporter-like" evidence="7">
    <location>
        <begin position="46"/>
        <end position="383"/>
    </location>
</feature>
<feature type="transmembrane region" description="Helical" evidence="6">
    <location>
        <begin position="6"/>
        <end position="24"/>
    </location>
</feature>
<name>A0A1M5B0C5_9GAMM</name>
<dbReference type="GO" id="GO:0008514">
    <property type="term" value="F:organic anion transmembrane transporter activity"/>
    <property type="evidence" value="ECO:0007669"/>
    <property type="project" value="UniProtKB-ARBA"/>
</dbReference>
<keyword evidence="2" id="KW-0813">Transport</keyword>
<evidence type="ECO:0000256" key="1">
    <source>
        <dbReference type="ARBA" id="ARBA00004141"/>
    </source>
</evidence>
<dbReference type="InterPro" id="IPR004680">
    <property type="entry name" value="Cit_transptr-like_dom"/>
</dbReference>
<feature type="transmembrane region" description="Helical" evidence="6">
    <location>
        <begin position="385"/>
        <end position="406"/>
    </location>
</feature>
<keyword evidence="3 6" id="KW-0812">Transmembrane</keyword>
<evidence type="ECO:0000256" key="2">
    <source>
        <dbReference type="ARBA" id="ARBA00022448"/>
    </source>
</evidence>
<feature type="transmembrane region" description="Helical" evidence="6">
    <location>
        <begin position="76"/>
        <end position="98"/>
    </location>
</feature>
<feature type="transmembrane region" description="Helical" evidence="6">
    <location>
        <begin position="245"/>
        <end position="267"/>
    </location>
</feature>
<reference evidence="9" key="1">
    <citation type="submission" date="2016-11" db="EMBL/GenBank/DDBJ databases">
        <authorList>
            <person name="Varghese N."/>
            <person name="Submissions S."/>
        </authorList>
    </citation>
    <scope>NUCLEOTIDE SEQUENCE [LARGE SCALE GENOMIC DNA]</scope>
    <source>
        <strain evidence="9">CGMCC 1.7063</strain>
    </source>
</reference>
<dbReference type="OrthoDB" id="9766267at2"/>
<evidence type="ECO:0000313" key="8">
    <source>
        <dbReference type="EMBL" id="SHF35622.1"/>
    </source>
</evidence>
<keyword evidence="5 6" id="KW-0472">Membrane</keyword>
<dbReference type="Pfam" id="PF03600">
    <property type="entry name" value="CitMHS"/>
    <property type="match status" value="1"/>
</dbReference>
<dbReference type="PANTHER" id="PTHR10283">
    <property type="entry name" value="SOLUTE CARRIER FAMILY 13 MEMBER"/>
    <property type="match status" value="1"/>
</dbReference>
<protein>
    <submittedName>
        <fullName evidence="8">Solute carrier family 13 (Sodium-dependent dicarboxylate transporter), member 2/3/5</fullName>
    </submittedName>
</protein>
<feature type="transmembrane region" description="Helical" evidence="6">
    <location>
        <begin position="204"/>
        <end position="224"/>
    </location>
</feature>
<comment type="subcellular location">
    <subcellularLocation>
        <location evidence="1">Membrane</location>
        <topology evidence="1">Multi-pass membrane protein</topology>
    </subcellularLocation>
</comment>
<dbReference type="GO" id="GO:1905039">
    <property type="term" value="P:carboxylic acid transmembrane transport"/>
    <property type="evidence" value="ECO:0007669"/>
    <property type="project" value="UniProtKB-ARBA"/>
</dbReference>
<feature type="transmembrane region" description="Helical" evidence="6">
    <location>
        <begin position="304"/>
        <end position="325"/>
    </location>
</feature>
<feature type="transmembrane region" description="Helical" evidence="6">
    <location>
        <begin position="279"/>
        <end position="297"/>
    </location>
</feature>
<feature type="transmembrane region" description="Helical" evidence="6">
    <location>
        <begin position="36"/>
        <end position="56"/>
    </location>
</feature>
<dbReference type="InterPro" id="IPR001898">
    <property type="entry name" value="SLC13A/DASS"/>
</dbReference>
<dbReference type="PANTHER" id="PTHR10283:SF82">
    <property type="entry name" value="SOLUTE CARRIER FAMILY 13 MEMBER 2"/>
    <property type="match status" value="1"/>
</dbReference>
<dbReference type="RefSeq" id="WP_073274212.1">
    <property type="nucleotide sequence ID" value="NZ_FQVA01000001.1"/>
</dbReference>
<dbReference type="GO" id="GO:0005886">
    <property type="term" value="C:plasma membrane"/>
    <property type="evidence" value="ECO:0007669"/>
    <property type="project" value="TreeGrafter"/>
</dbReference>
<evidence type="ECO:0000256" key="4">
    <source>
        <dbReference type="ARBA" id="ARBA00022989"/>
    </source>
</evidence>
<dbReference type="STRING" id="494016.SAMN04487965_2020"/>
<evidence type="ECO:0000256" key="5">
    <source>
        <dbReference type="ARBA" id="ARBA00023136"/>
    </source>
</evidence>
<gene>
    <name evidence="8" type="ORF">SAMN04487965_2020</name>
</gene>
<keyword evidence="4 6" id="KW-1133">Transmembrane helix</keyword>
<evidence type="ECO:0000256" key="6">
    <source>
        <dbReference type="SAM" id="Phobius"/>
    </source>
</evidence>
<evidence type="ECO:0000259" key="7">
    <source>
        <dbReference type="Pfam" id="PF03600"/>
    </source>
</evidence>
<evidence type="ECO:0000313" key="9">
    <source>
        <dbReference type="Proteomes" id="UP000184170"/>
    </source>
</evidence>
<dbReference type="CDD" id="cd01115">
    <property type="entry name" value="SLC13_permease"/>
    <property type="match status" value="1"/>
</dbReference>
<sequence length="448" mass="47433">MQNLTLPLKLLIIAAWLLLSQLLATGLVGDGPERQGLFILLAAAGLWMSEIIPLPVTALLVPAAAYFSKLMPAADALAPFSSTIIFLFMGGFTLAAVLNTHGIDRRLAARVLKFGGGHLWPTLIGFLATVSFLSMWMSNTATTAMMLPIALSLVDDAHPRTRTFAILGTAYAANIGGLATVVGSPPNAIAARVLELDFVSWLKVGLPVTLAMFPLVLAVLWLVLRPDREQAEIQQVDVATQEWSAGAVGAVILFVTAVLCWSFSGLLTRWLDLGKSFDAVVGLAITAAAPLFGLITWPNLQRQINWGILLLFGGGLCLSAILQQTGTSLWLAQSLLGGLENAPGWLLITACIALMIFLTELASNTGSAAILVPVIYALAQQFNPGIAYPLVFGVGLAATCAFMLPVATPPNALAYGTGMVRQEQMLRAGLILNLAAIPLLWIMVSLLA</sequence>
<dbReference type="AlphaFoldDB" id="A0A1M5B0C5"/>
<feature type="transmembrane region" description="Helical" evidence="6">
    <location>
        <begin position="426"/>
        <end position="447"/>
    </location>
</feature>
<organism evidence="8 9">
    <name type="scientific">Microbulbifer donghaiensis</name>
    <dbReference type="NCBI Taxonomy" id="494016"/>
    <lineage>
        <taxon>Bacteria</taxon>
        <taxon>Pseudomonadati</taxon>
        <taxon>Pseudomonadota</taxon>
        <taxon>Gammaproteobacteria</taxon>
        <taxon>Cellvibrionales</taxon>
        <taxon>Microbulbiferaceae</taxon>
        <taxon>Microbulbifer</taxon>
    </lineage>
</organism>
<accession>A0A1M5B0C5</accession>
<dbReference type="Proteomes" id="UP000184170">
    <property type="component" value="Unassembled WGS sequence"/>
</dbReference>
<dbReference type="NCBIfam" id="TIGR00785">
    <property type="entry name" value="dass"/>
    <property type="match status" value="1"/>
</dbReference>
<evidence type="ECO:0000256" key="3">
    <source>
        <dbReference type="ARBA" id="ARBA00022692"/>
    </source>
</evidence>
<feature type="transmembrane region" description="Helical" evidence="6">
    <location>
        <begin position="345"/>
        <end position="378"/>
    </location>
</feature>